<dbReference type="AlphaFoldDB" id="A0A7S2CZD9"/>
<comment type="similarity">
    <text evidence="1 3">Belongs to the GrpE family.</text>
</comment>
<feature type="coiled-coil region" evidence="4">
    <location>
        <begin position="86"/>
        <end position="120"/>
    </location>
</feature>
<dbReference type="GO" id="GO:0000774">
    <property type="term" value="F:adenyl-nucleotide exchange factor activity"/>
    <property type="evidence" value="ECO:0007669"/>
    <property type="project" value="InterPro"/>
</dbReference>
<dbReference type="GO" id="GO:0006457">
    <property type="term" value="P:protein folding"/>
    <property type="evidence" value="ECO:0007669"/>
    <property type="project" value="InterPro"/>
</dbReference>
<evidence type="ECO:0000256" key="4">
    <source>
        <dbReference type="SAM" id="Coils"/>
    </source>
</evidence>
<dbReference type="Gene3D" id="3.90.20.20">
    <property type="match status" value="1"/>
</dbReference>
<dbReference type="Gene3D" id="2.30.22.10">
    <property type="entry name" value="Head domain of nucleotide exchange factor GrpE"/>
    <property type="match status" value="1"/>
</dbReference>
<dbReference type="GO" id="GO:0051082">
    <property type="term" value="F:unfolded protein binding"/>
    <property type="evidence" value="ECO:0007669"/>
    <property type="project" value="TreeGrafter"/>
</dbReference>
<dbReference type="GO" id="GO:0051087">
    <property type="term" value="F:protein-folding chaperone binding"/>
    <property type="evidence" value="ECO:0007669"/>
    <property type="project" value="InterPro"/>
</dbReference>
<dbReference type="GO" id="GO:0030150">
    <property type="term" value="P:protein import into mitochondrial matrix"/>
    <property type="evidence" value="ECO:0007669"/>
    <property type="project" value="TreeGrafter"/>
</dbReference>
<accession>A0A7S2CZD9</accession>
<dbReference type="PRINTS" id="PR00773">
    <property type="entry name" value="GRPEPROTEIN"/>
</dbReference>
<evidence type="ECO:0008006" key="6">
    <source>
        <dbReference type="Google" id="ProtNLM"/>
    </source>
</evidence>
<proteinExistence type="inferred from homology"/>
<dbReference type="EMBL" id="HBGT01027725">
    <property type="protein sequence ID" value="CAD9439615.1"/>
    <property type="molecule type" value="Transcribed_RNA"/>
</dbReference>
<dbReference type="HAMAP" id="MF_01151">
    <property type="entry name" value="GrpE"/>
    <property type="match status" value="1"/>
</dbReference>
<gene>
    <name evidence="5" type="ORF">FPAR1323_LOCUS14426</name>
</gene>
<dbReference type="InterPro" id="IPR009012">
    <property type="entry name" value="GrpE_head"/>
</dbReference>
<organism evidence="5">
    <name type="scientific">Florenciella parvula</name>
    <dbReference type="NCBI Taxonomy" id="236787"/>
    <lineage>
        <taxon>Eukaryota</taxon>
        <taxon>Sar</taxon>
        <taxon>Stramenopiles</taxon>
        <taxon>Ochrophyta</taxon>
        <taxon>Dictyochophyceae</taxon>
        <taxon>Florenciellales</taxon>
        <taxon>Florenciella</taxon>
    </lineage>
</organism>
<dbReference type="InterPro" id="IPR000740">
    <property type="entry name" value="GrpE"/>
</dbReference>
<name>A0A7S2CZD9_9STRA</name>
<dbReference type="GO" id="GO:0001405">
    <property type="term" value="C:PAM complex, Tim23 associated import motor"/>
    <property type="evidence" value="ECO:0007669"/>
    <property type="project" value="TreeGrafter"/>
</dbReference>
<dbReference type="SUPFAM" id="SSF58014">
    <property type="entry name" value="Coiled-coil domain of nucleotide exchange factor GrpE"/>
    <property type="match status" value="1"/>
</dbReference>
<dbReference type="GO" id="GO:0042803">
    <property type="term" value="F:protein homodimerization activity"/>
    <property type="evidence" value="ECO:0007669"/>
    <property type="project" value="InterPro"/>
</dbReference>
<dbReference type="SUPFAM" id="SSF51064">
    <property type="entry name" value="Head domain of nucleotide exchange factor GrpE"/>
    <property type="match status" value="1"/>
</dbReference>
<protein>
    <recommendedName>
        <fullName evidence="6">GrpE protein homolog</fullName>
    </recommendedName>
</protein>
<dbReference type="PANTHER" id="PTHR21237:SF23">
    <property type="entry name" value="GRPE PROTEIN HOMOLOG, MITOCHONDRIAL"/>
    <property type="match status" value="1"/>
</dbReference>
<dbReference type="Pfam" id="PF01025">
    <property type="entry name" value="GrpE"/>
    <property type="match status" value="1"/>
</dbReference>
<evidence type="ECO:0000256" key="3">
    <source>
        <dbReference type="RuleBase" id="RU004478"/>
    </source>
</evidence>
<evidence type="ECO:0000256" key="2">
    <source>
        <dbReference type="ARBA" id="ARBA00023186"/>
    </source>
</evidence>
<dbReference type="PANTHER" id="PTHR21237">
    <property type="entry name" value="GRPE PROTEIN"/>
    <property type="match status" value="1"/>
</dbReference>
<evidence type="ECO:0000256" key="1">
    <source>
        <dbReference type="ARBA" id="ARBA00009054"/>
    </source>
</evidence>
<keyword evidence="2" id="KW-0143">Chaperone</keyword>
<keyword evidence="4" id="KW-0175">Coiled coil</keyword>
<dbReference type="InterPro" id="IPR013805">
    <property type="entry name" value="GrpE_CC"/>
</dbReference>
<reference evidence="5" key="1">
    <citation type="submission" date="2021-01" db="EMBL/GenBank/DDBJ databases">
        <authorList>
            <person name="Corre E."/>
            <person name="Pelletier E."/>
            <person name="Niang G."/>
            <person name="Scheremetjew M."/>
            <person name="Finn R."/>
            <person name="Kale V."/>
            <person name="Holt S."/>
            <person name="Cochrane G."/>
            <person name="Meng A."/>
            <person name="Brown T."/>
            <person name="Cohen L."/>
        </authorList>
    </citation>
    <scope>NUCLEOTIDE SEQUENCE</scope>
    <source>
        <strain evidence="5">RCC1693</strain>
    </source>
</reference>
<sequence>MSTTRATAMLLRATTPAMRSSLATRAAAPPSAVLRCIPNAAASWQPTAASAWSRGFSTTPPEGEEKKVAADAAAEAEAEPEADAAAGGEADEAAELRAQITALEEKVKDLNDQTLRALADAENARTIAKRDVGNAKQFAVTSFAKSLLDVADNLTLAVASVPTEELEKPENITAKTLMEGVVMTETVLTKTFGQHGLKKYGEVGEKFDPNLHDALFQMVNDELEVGDIGAVLKCGYSLNDRVIRPAQVGAIKAA</sequence>
<dbReference type="CDD" id="cd00446">
    <property type="entry name" value="GrpE"/>
    <property type="match status" value="1"/>
</dbReference>
<evidence type="ECO:0000313" key="5">
    <source>
        <dbReference type="EMBL" id="CAD9439615.1"/>
    </source>
</evidence>